<sequence>MSVIIVGGHDRMHKEYKNIGSKYGHKVKVYTQRPANFNKMIGHPDGIVLFTNAVSHNMVRIALKEAKKKNIPVMRCHNSSGVAMEEMLKELENVVVAH</sequence>
<dbReference type="InterPro" id="IPR016772">
    <property type="entry name" value="UCP020408"/>
</dbReference>
<comment type="similarity">
    <text evidence="1">Belongs to the UPF0751 family.</text>
</comment>
<evidence type="ECO:0008006" key="4">
    <source>
        <dbReference type="Google" id="ProtNLM"/>
    </source>
</evidence>
<evidence type="ECO:0000313" key="2">
    <source>
        <dbReference type="EMBL" id="TCK92831.1"/>
    </source>
</evidence>
<accession>A0A4V2Q089</accession>
<keyword evidence="3" id="KW-1185">Reference proteome</keyword>
<dbReference type="EMBL" id="SMGQ01000013">
    <property type="protein sequence ID" value="TCK92831.1"/>
    <property type="molecule type" value="Genomic_DNA"/>
</dbReference>
<reference evidence="2 3" key="1">
    <citation type="submission" date="2019-03" db="EMBL/GenBank/DDBJ databases">
        <title>Genomic Encyclopedia of Type Strains, Phase IV (KMG-IV): sequencing the most valuable type-strain genomes for metagenomic binning, comparative biology and taxonomic classification.</title>
        <authorList>
            <person name="Goeker M."/>
        </authorList>
    </citation>
    <scope>NUCLEOTIDE SEQUENCE [LARGE SCALE GENOMIC DNA]</scope>
    <source>
        <strain evidence="2 3">DSM 24176</strain>
    </source>
</reference>
<dbReference type="OrthoDB" id="5396775at2"/>
<dbReference type="Proteomes" id="UP000294545">
    <property type="component" value="Unassembled WGS sequence"/>
</dbReference>
<dbReference type="Pfam" id="PF10087">
    <property type="entry name" value="DUF2325"/>
    <property type="match status" value="1"/>
</dbReference>
<dbReference type="AlphaFoldDB" id="A0A4V2Q089"/>
<organism evidence="2 3">
    <name type="scientific">Natranaerovirga hydrolytica</name>
    <dbReference type="NCBI Taxonomy" id="680378"/>
    <lineage>
        <taxon>Bacteria</taxon>
        <taxon>Bacillati</taxon>
        <taxon>Bacillota</taxon>
        <taxon>Clostridia</taxon>
        <taxon>Lachnospirales</taxon>
        <taxon>Natranaerovirgaceae</taxon>
        <taxon>Natranaerovirga</taxon>
    </lineage>
</organism>
<dbReference type="RefSeq" id="WP_132282689.1">
    <property type="nucleotide sequence ID" value="NZ_SMGQ01000013.1"/>
</dbReference>
<evidence type="ECO:0000313" key="3">
    <source>
        <dbReference type="Proteomes" id="UP000294545"/>
    </source>
</evidence>
<name>A0A4V2Q089_9FIRM</name>
<evidence type="ECO:0000256" key="1">
    <source>
        <dbReference type="ARBA" id="ARBA00007189"/>
    </source>
</evidence>
<proteinExistence type="inferred from homology"/>
<comment type="caution">
    <text evidence="2">The sequence shown here is derived from an EMBL/GenBank/DDBJ whole genome shotgun (WGS) entry which is preliminary data.</text>
</comment>
<protein>
    <recommendedName>
        <fullName evidence="4">DUF2325 domain-containing protein</fullName>
    </recommendedName>
</protein>
<gene>
    <name evidence="2" type="ORF">EDC19_1987</name>
</gene>